<sequence length="176" mass="19721">MSSASGSKTSGGGGGKKEASGSGSGGPPPSYPRNPMEGRTCYKCGDPDHFANVSKEYWEAKESNKPFVPLLLGIGRTGRTMAPGAERRSLSADRYTARSESDETNTLMREYFARKERARVEKIEKEGREKAGREAEAAKQEKARRKLEKEAEKKREQKERDDQLLYLVRMEIRQET</sequence>
<dbReference type="InterPro" id="IPR001878">
    <property type="entry name" value="Znf_CCHC"/>
</dbReference>
<name>A0A388LB11_CHABU</name>
<evidence type="ECO:0000313" key="4">
    <source>
        <dbReference type="Proteomes" id="UP000265515"/>
    </source>
</evidence>
<evidence type="ECO:0000313" key="3">
    <source>
        <dbReference type="EMBL" id="GBG79382.1"/>
    </source>
</evidence>
<gene>
    <name evidence="3" type="ORF">CBR_g29531</name>
</gene>
<feature type="region of interest" description="Disordered" evidence="1">
    <location>
        <begin position="81"/>
        <end position="102"/>
    </location>
</feature>
<proteinExistence type="predicted"/>
<feature type="domain" description="CCHC-type" evidence="2">
    <location>
        <begin position="39"/>
        <end position="52"/>
    </location>
</feature>
<reference evidence="3 4" key="1">
    <citation type="journal article" date="2018" name="Cell">
        <title>The Chara Genome: Secondary Complexity and Implications for Plant Terrestrialization.</title>
        <authorList>
            <person name="Nishiyama T."/>
            <person name="Sakayama H."/>
            <person name="Vries J.D."/>
            <person name="Buschmann H."/>
            <person name="Saint-Marcoux D."/>
            <person name="Ullrich K.K."/>
            <person name="Haas F.B."/>
            <person name="Vanderstraeten L."/>
            <person name="Becker D."/>
            <person name="Lang D."/>
            <person name="Vosolsobe S."/>
            <person name="Rombauts S."/>
            <person name="Wilhelmsson P.K.I."/>
            <person name="Janitza P."/>
            <person name="Kern R."/>
            <person name="Heyl A."/>
            <person name="Rumpler F."/>
            <person name="Villalobos L.I.A.C."/>
            <person name="Clay J.M."/>
            <person name="Skokan R."/>
            <person name="Toyoda A."/>
            <person name="Suzuki Y."/>
            <person name="Kagoshima H."/>
            <person name="Schijlen E."/>
            <person name="Tajeshwar N."/>
            <person name="Catarino B."/>
            <person name="Hetherington A.J."/>
            <person name="Saltykova A."/>
            <person name="Bonnot C."/>
            <person name="Breuninger H."/>
            <person name="Symeonidi A."/>
            <person name="Radhakrishnan G.V."/>
            <person name="Van Nieuwerburgh F."/>
            <person name="Deforce D."/>
            <person name="Chang C."/>
            <person name="Karol K.G."/>
            <person name="Hedrich R."/>
            <person name="Ulvskov P."/>
            <person name="Glockner G."/>
            <person name="Delwiche C.F."/>
            <person name="Petrasek J."/>
            <person name="Van de Peer Y."/>
            <person name="Friml J."/>
            <person name="Beilby M."/>
            <person name="Dolan L."/>
            <person name="Kohara Y."/>
            <person name="Sugano S."/>
            <person name="Fujiyama A."/>
            <person name="Delaux P.-M."/>
            <person name="Quint M."/>
            <person name="TheiBen G."/>
            <person name="Hagemann M."/>
            <person name="Harholt J."/>
            <person name="Dunand C."/>
            <person name="Zachgo S."/>
            <person name="Langdale J."/>
            <person name="Maumus F."/>
            <person name="Straeten D.V.D."/>
            <person name="Gould S.B."/>
            <person name="Rensing S.A."/>
        </authorList>
    </citation>
    <scope>NUCLEOTIDE SEQUENCE [LARGE SCALE GENOMIC DNA]</scope>
    <source>
        <strain evidence="3 4">S276</strain>
    </source>
</reference>
<dbReference type="Proteomes" id="UP000265515">
    <property type="component" value="Unassembled WGS sequence"/>
</dbReference>
<keyword evidence="4" id="KW-1185">Reference proteome</keyword>
<dbReference type="GO" id="GO:0008270">
    <property type="term" value="F:zinc ion binding"/>
    <property type="evidence" value="ECO:0007669"/>
    <property type="project" value="InterPro"/>
</dbReference>
<dbReference type="Gramene" id="GBG79382">
    <property type="protein sequence ID" value="GBG79382"/>
    <property type="gene ID" value="CBR_g29531"/>
</dbReference>
<comment type="caution">
    <text evidence="3">The sequence shown here is derived from an EMBL/GenBank/DDBJ whole genome shotgun (WGS) entry which is preliminary data.</text>
</comment>
<dbReference type="GO" id="GO:0003676">
    <property type="term" value="F:nucleic acid binding"/>
    <property type="evidence" value="ECO:0007669"/>
    <property type="project" value="InterPro"/>
</dbReference>
<dbReference type="AlphaFoldDB" id="A0A388LB11"/>
<protein>
    <recommendedName>
        <fullName evidence="2">CCHC-type domain-containing protein</fullName>
    </recommendedName>
</protein>
<dbReference type="Pfam" id="PF00098">
    <property type="entry name" value="zf-CCHC"/>
    <property type="match status" value="1"/>
</dbReference>
<feature type="compositionally biased region" description="Basic and acidic residues" evidence="1">
    <location>
        <begin position="85"/>
        <end position="101"/>
    </location>
</feature>
<evidence type="ECO:0000259" key="2">
    <source>
        <dbReference type="Pfam" id="PF00098"/>
    </source>
</evidence>
<feature type="region of interest" description="Disordered" evidence="1">
    <location>
        <begin position="1"/>
        <end position="39"/>
    </location>
</feature>
<accession>A0A388LB11</accession>
<dbReference type="EMBL" id="BFEA01000318">
    <property type="protein sequence ID" value="GBG79382.1"/>
    <property type="molecule type" value="Genomic_DNA"/>
</dbReference>
<feature type="region of interest" description="Disordered" evidence="1">
    <location>
        <begin position="123"/>
        <end position="160"/>
    </location>
</feature>
<organism evidence="3 4">
    <name type="scientific">Chara braunii</name>
    <name type="common">Braun's stonewort</name>
    <dbReference type="NCBI Taxonomy" id="69332"/>
    <lineage>
        <taxon>Eukaryota</taxon>
        <taxon>Viridiplantae</taxon>
        <taxon>Streptophyta</taxon>
        <taxon>Charophyceae</taxon>
        <taxon>Charales</taxon>
        <taxon>Characeae</taxon>
        <taxon>Chara</taxon>
    </lineage>
</organism>
<evidence type="ECO:0000256" key="1">
    <source>
        <dbReference type="SAM" id="MobiDB-lite"/>
    </source>
</evidence>